<evidence type="ECO:0000313" key="3">
    <source>
        <dbReference type="EMBL" id="ABM04928.1"/>
    </source>
</evidence>
<proteinExistence type="predicted"/>
<evidence type="ECO:0000256" key="1">
    <source>
        <dbReference type="SAM" id="SignalP"/>
    </source>
</evidence>
<dbReference type="CDD" id="cd02696">
    <property type="entry name" value="MurNAc-LAA"/>
    <property type="match status" value="1"/>
</dbReference>
<dbReference type="Pfam" id="PF11741">
    <property type="entry name" value="AMIN"/>
    <property type="match status" value="1"/>
</dbReference>
<dbReference type="EC" id="3.5.1.28" evidence="3"/>
<dbReference type="SUPFAM" id="SSF53187">
    <property type="entry name" value="Zn-dependent exopeptidases"/>
    <property type="match status" value="1"/>
</dbReference>
<feature type="domain" description="LysM" evidence="2">
    <location>
        <begin position="468"/>
        <end position="511"/>
    </location>
</feature>
<keyword evidence="3" id="KW-0378">Hydrolase</keyword>
<feature type="chain" id="PRO_5002638064" evidence="1">
    <location>
        <begin position="29"/>
        <end position="840"/>
    </location>
</feature>
<dbReference type="InterPro" id="IPR002508">
    <property type="entry name" value="MurNAc-LAA_cat"/>
</dbReference>
<dbReference type="GO" id="GO:0009253">
    <property type="term" value="P:peptidoglycan catabolic process"/>
    <property type="evidence" value="ECO:0007669"/>
    <property type="project" value="InterPro"/>
</dbReference>
<dbReference type="InterPro" id="IPR036779">
    <property type="entry name" value="LysM_dom_sf"/>
</dbReference>
<feature type="signal peptide" evidence="1">
    <location>
        <begin position="1"/>
        <end position="28"/>
    </location>
</feature>
<dbReference type="EMBL" id="CP000510">
    <property type="protein sequence ID" value="ABM04928.1"/>
    <property type="molecule type" value="Genomic_DNA"/>
</dbReference>
<dbReference type="SUPFAM" id="SSF54106">
    <property type="entry name" value="LysM domain"/>
    <property type="match status" value="8"/>
</dbReference>
<dbReference type="AlphaFoldDB" id="A1SZL3"/>
<dbReference type="SMART" id="SM00257">
    <property type="entry name" value="LysM"/>
    <property type="match status" value="8"/>
</dbReference>
<feature type="domain" description="LysM" evidence="2">
    <location>
        <begin position="401"/>
        <end position="444"/>
    </location>
</feature>
<keyword evidence="4" id="KW-1185">Reference proteome</keyword>
<dbReference type="CDD" id="cd00118">
    <property type="entry name" value="LysM"/>
    <property type="match status" value="7"/>
</dbReference>
<evidence type="ECO:0000259" key="2">
    <source>
        <dbReference type="PROSITE" id="PS51782"/>
    </source>
</evidence>
<protein>
    <submittedName>
        <fullName evidence="3">N-acetylmuramoyl-L-alanine amidase</fullName>
        <ecNumber evidence="3">3.5.1.28</ecNumber>
    </submittedName>
</protein>
<dbReference type="Pfam" id="PF01476">
    <property type="entry name" value="LysM"/>
    <property type="match status" value="8"/>
</dbReference>
<dbReference type="STRING" id="357804.Ping_3241"/>
<keyword evidence="1" id="KW-0732">Signal</keyword>
<dbReference type="InterPro" id="IPR018392">
    <property type="entry name" value="LysM"/>
</dbReference>
<dbReference type="PROSITE" id="PS51782">
    <property type="entry name" value="LYSM"/>
    <property type="match status" value="8"/>
</dbReference>
<dbReference type="OrthoDB" id="9806267at2"/>
<accession>A1SZL3</accession>
<dbReference type="Gene3D" id="3.10.350.10">
    <property type="entry name" value="LysM domain"/>
    <property type="match status" value="8"/>
</dbReference>
<feature type="domain" description="LysM" evidence="2">
    <location>
        <begin position="525"/>
        <end position="568"/>
    </location>
</feature>
<feature type="domain" description="LysM" evidence="2">
    <location>
        <begin position="637"/>
        <end position="680"/>
    </location>
</feature>
<dbReference type="SMART" id="SM00646">
    <property type="entry name" value="Ami_3"/>
    <property type="match status" value="1"/>
</dbReference>
<dbReference type="GO" id="GO:0008745">
    <property type="term" value="F:N-acetylmuramoyl-L-alanine amidase activity"/>
    <property type="evidence" value="ECO:0007669"/>
    <property type="project" value="UniProtKB-EC"/>
</dbReference>
<dbReference type="Proteomes" id="UP000000639">
    <property type="component" value="Chromosome"/>
</dbReference>
<feature type="domain" description="LysM" evidence="2">
    <location>
        <begin position="580"/>
        <end position="623"/>
    </location>
</feature>
<dbReference type="KEGG" id="pin:Ping_3241"/>
<dbReference type="eggNOG" id="COG0860">
    <property type="taxonomic scope" value="Bacteria"/>
</dbReference>
<evidence type="ECO:0000313" key="4">
    <source>
        <dbReference type="Proteomes" id="UP000000639"/>
    </source>
</evidence>
<dbReference type="HOGENOM" id="CLU_338552_0_0_6"/>
<reference evidence="3 4" key="1">
    <citation type="submission" date="2007-01" db="EMBL/GenBank/DDBJ databases">
        <title>Complete sequence of Psychromonas ingrahamii 37.</title>
        <authorList>
            <consortium name="US DOE Joint Genome Institute"/>
            <person name="Copeland A."/>
            <person name="Lucas S."/>
            <person name="Lapidus A."/>
            <person name="Barry K."/>
            <person name="Detter J.C."/>
            <person name="Glavina del Rio T."/>
            <person name="Hammon N."/>
            <person name="Israni S."/>
            <person name="Dalin E."/>
            <person name="Tice H."/>
            <person name="Pitluck S."/>
            <person name="Thompson L.S."/>
            <person name="Brettin T."/>
            <person name="Bruce D."/>
            <person name="Han C."/>
            <person name="Tapia R."/>
            <person name="Schmutz J."/>
            <person name="Larimer F."/>
            <person name="Land M."/>
            <person name="Hauser L."/>
            <person name="Kyrpides N."/>
            <person name="Ivanova N."/>
            <person name="Staley J."/>
            <person name="Richardson P."/>
        </authorList>
    </citation>
    <scope>NUCLEOTIDE SEQUENCE [LARGE SCALE GENOMIC DNA]</scope>
    <source>
        <strain evidence="3 4">37</strain>
    </source>
</reference>
<organism evidence="3 4">
    <name type="scientific">Psychromonas ingrahamii (strain DSM 17664 / CCUG 51855 / 37)</name>
    <dbReference type="NCBI Taxonomy" id="357804"/>
    <lineage>
        <taxon>Bacteria</taxon>
        <taxon>Pseudomonadati</taxon>
        <taxon>Pseudomonadota</taxon>
        <taxon>Gammaproteobacteria</taxon>
        <taxon>Alteromonadales</taxon>
        <taxon>Psychromonadaceae</taxon>
        <taxon>Psychromonas</taxon>
    </lineage>
</organism>
<dbReference type="PANTHER" id="PTHR33734:SF22">
    <property type="entry name" value="MEMBRANE-BOUND LYTIC MUREIN TRANSGLYCOSYLASE D"/>
    <property type="match status" value="1"/>
</dbReference>
<dbReference type="eggNOG" id="COG1388">
    <property type="taxonomic scope" value="Bacteria"/>
</dbReference>
<feature type="domain" description="LysM" evidence="2">
    <location>
        <begin position="794"/>
        <end position="837"/>
    </location>
</feature>
<dbReference type="Gene3D" id="2.60.40.3500">
    <property type="match status" value="1"/>
</dbReference>
<dbReference type="PANTHER" id="PTHR33734">
    <property type="entry name" value="LYSM DOMAIN-CONTAINING GPI-ANCHORED PROTEIN 2"/>
    <property type="match status" value="1"/>
</dbReference>
<feature type="domain" description="LysM" evidence="2">
    <location>
        <begin position="743"/>
        <end position="786"/>
    </location>
</feature>
<feature type="domain" description="LysM" evidence="2">
    <location>
        <begin position="690"/>
        <end position="733"/>
    </location>
</feature>
<gene>
    <name evidence="3" type="ordered locus">Ping_3241</name>
</gene>
<sequence length="840" mass="92362">MKLTTRFFMRLVFLSVLLIQGMLTVAMATAVPTNQLNEVRTWPSPDNTRVVLEFLHKPSYKTHYLKYPDRLVIDLQSTSTDVNLTKIKHKGPLVNNLRESASISKSSYRIVVDLNKASQAKMFVLPKAKPYGHRLVIDLPHNQLSTIIVTKPKQPAQGRNIIIAIDAGHGGDDPGASGRYSHEKKITLQIAKRLLKKINQQVGMSAFLIREGDYFVGLHQRTAIARKGEADFLVSIHADGFTSARPRGASVLVLSKRRATTEQGRWMENNEAHSELIGGAGKMMQGSSNRPYLQKMVLDMSMGNSMAVGFKVGYRVVNELKKVTPLHQAAPVHASLAVLKSPDIPSILVEAGFITNRTEEKLLNQASHQNKITNAVFNGIYKHFIQSPPQNTLFAQKKRVIKHTVRSGESLSILSERYSVSLSHLKAYNHLGSNSLLVDQVLNIPPNYKLAVTPEAPKQFLRTEPSARVHRVRSGESLSVIAEQYGTTTQTLKSFNNLPSMTLAIGQKVKIPSADLDVPVVLAASVHRVRGGEALSVIAEQYGTTTQTLKSFNNLSSMTLAIGQKIKIPGDNEVIPVRPSSHKVSSGESLSVIAERYGVTSDNLKAYNKLNSSSLLIGQVLQIPRSDYVASIPLVVRVHKVEAGESLSVIAQRYDTSSIRLKAYNGLSSSTVFIGQQMKIPLPDYVIKEQLHKVKVGESLSVIAQGYDTSSARLKAYNGLSSSTVFIGQQIKIPAPDYVVKEQLHKVKAGESLSVIAQRYDTTSARLKAYNRLSSSIVFIGQNIKIPSPGYFIKEHKVRSGESLSVIASRYGTTSDVIKEFNKLSSTLLRVGQVLTIPVS</sequence>
<dbReference type="Pfam" id="PF01520">
    <property type="entry name" value="Amidase_3"/>
    <property type="match status" value="1"/>
</dbReference>
<dbReference type="Gene3D" id="3.40.630.40">
    <property type="entry name" value="Zn-dependent exopeptidases"/>
    <property type="match status" value="1"/>
</dbReference>
<name>A1SZL3_PSYIN</name>
<dbReference type="InterPro" id="IPR021731">
    <property type="entry name" value="AMIN_dom"/>
</dbReference>